<organism evidence="2 3">
    <name type="scientific">Legionella drancourtii LLAP12</name>
    <dbReference type="NCBI Taxonomy" id="658187"/>
    <lineage>
        <taxon>Bacteria</taxon>
        <taxon>Pseudomonadati</taxon>
        <taxon>Pseudomonadota</taxon>
        <taxon>Gammaproteobacteria</taxon>
        <taxon>Legionellales</taxon>
        <taxon>Legionellaceae</taxon>
        <taxon>Legionella</taxon>
    </lineage>
</organism>
<evidence type="ECO:0000313" key="2">
    <source>
        <dbReference type="EMBL" id="EHL31461.1"/>
    </source>
</evidence>
<dbReference type="HOGENOM" id="CLU_174109_0_0_6"/>
<proteinExistence type="predicted"/>
<evidence type="ECO:0000313" key="3">
    <source>
        <dbReference type="Proteomes" id="UP000002770"/>
    </source>
</evidence>
<reference evidence="2 3" key="1">
    <citation type="journal article" date="2011" name="BMC Genomics">
        <title>Insight into cross-talk between intra-amoebal pathogens.</title>
        <authorList>
            <person name="Gimenez G."/>
            <person name="Bertelli C."/>
            <person name="Moliner C."/>
            <person name="Robert C."/>
            <person name="Raoult D."/>
            <person name="Fournier P.E."/>
            <person name="Greub G."/>
        </authorList>
    </citation>
    <scope>NUCLEOTIDE SEQUENCE [LARGE SCALE GENOMIC DNA]</scope>
    <source>
        <strain evidence="2 3">LLAP12</strain>
    </source>
</reference>
<keyword evidence="3" id="KW-1185">Reference proteome</keyword>
<accession>G9EMR7</accession>
<dbReference type="AlphaFoldDB" id="G9EMR7"/>
<sequence>MSDMKSKLPDFKELASMTGKLYNDIKTSVGQIIQDYKDIRAQSGVDGDTSEEVKPEASKPAKESKTEENQK</sequence>
<name>G9EMR7_9GAMM</name>
<feature type="region of interest" description="Disordered" evidence="1">
    <location>
        <begin position="43"/>
        <end position="71"/>
    </location>
</feature>
<dbReference type="OrthoDB" id="5654270at2"/>
<feature type="compositionally biased region" description="Basic and acidic residues" evidence="1">
    <location>
        <begin position="51"/>
        <end position="71"/>
    </location>
</feature>
<gene>
    <name evidence="2" type="ORF">LDG_6537</name>
</gene>
<dbReference type="eggNOG" id="ENOG5030QWC">
    <property type="taxonomic scope" value="Bacteria"/>
</dbReference>
<protein>
    <submittedName>
        <fullName evidence="2">Uncharacterized protein</fullName>
    </submittedName>
</protein>
<dbReference type="EMBL" id="JH413814">
    <property type="protein sequence ID" value="EHL31461.1"/>
    <property type="molecule type" value="Genomic_DNA"/>
</dbReference>
<evidence type="ECO:0000256" key="1">
    <source>
        <dbReference type="SAM" id="MobiDB-lite"/>
    </source>
</evidence>
<dbReference type="InParanoid" id="G9EMR7"/>
<dbReference type="Proteomes" id="UP000002770">
    <property type="component" value="Unassembled WGS sequence"/>
</dbReference>